<comment type="caution">
    <text evidence="1">The sequence shown here is derived from an EMBL/GenBank/DDBJ whole genome shotgun (WGS) entry which is preliminary data.</text>
</comment>
<dbReference type="EMBL" id="JANRMS010000047">
    <property type="protein sequence ID" value="KAJ3548474.1"/>
    <property type="molecule type" value="Genomic_DNA"/>
</dbReference>
<name>A0ACC1SXQ0_9HYPO</name>
<organism evidence="1 2">
    <name type="scientific">Fusarium decemcellulare</name>
    <dbReference type="NCBI Taxonomy" id="57161"/>
    <lineage>
        <taxon>Eukaryota</taxon>
        <taxon>Fungi</taxon>
        <taxon>Dikarya</taxon>
        <taxon>Ascomycota</taxon>
        <taxon>Pezizomycotina</taxon>
        <taxon>Sordariomycetes</taxon>
        <taxon>Hypocreomycetidae</taxon>
        <taxon>Hypocreales</taxon>
        <taxon>Nectriaceae</taxon>
        <taxon>Fusarium</taxon>
        <taxon>Fusarium decemcellulare species complex</taxon>
    </lineage>
</organism>
<proteinExistence type="predicted"/>
<keyword evidence="2" id="KW-1185">Reference proteome</keyword>
<accession>A0ACC1SXQ0</accession>
<evidence type="ECO:0000313" key="1">
    <source>
        <dbReference type="EMBL" id="KAJ3548474.1"/>
    </source>
</evidence>
<dbReference type="Proteomes" id="UP001148629">
    <property type="component" value="Unassembled WGS sequence"/>
</dbReference>
<sequence>MKPVSVLAPLFVFFSLGTALPQKDTSEGSIVEADVEPLAGVRVRKEHLYVCDSAPFKGRCQNLENDAGKCYNLGNHWPNTISSVRPSKGTTCTLYNLFDCKGKKLDGIHRPGIANLAKNHFNDKTNSFRCS</sequence>
<gene>
    <name evidence="1" type="ORF">NM208_g986</name>
</gene>
<protein>
    <submittedName>
        <fullName evidence="1">Uncharacterized protein</fullName>
    </submittedName>
</protein>
<reference evidence="1" key="1">
    <citation type="submission" date="2022-08" db="EMBL/GenBank/DDBJ databases">
        <title>Genome Sequence of Fusarium decemcellulare.</title>
        <authorList>
            <person name="Buettner E."/>
        </authorList>
    </citation>
    <scope>NUCLEOTIDE SEQUENCE</scope>
    <source>
        <strain evidence="1">Babe19</strain>
    </source>
</reference>
<evidence type="ECO:0000313" key="2">
    <source>
        <dbReference type="Proteomes" id="UP001148629"/>
    </source>
</evidence>